<feature type="domain" description="Rad4 beta-hairpin" evidence="9">
    <location>
        <begin position="609"/>
        <end position="683"/>
    </location>
</feature>
<evidence type="ECO:0000259" key="8">
    <source>
        <dbReference type="SMART" id="SM01031"/>
    </source>
</evidence>
<dbReference type="InterPro" id="IPR036985">
    <property type="entry name" value="Transglutaminase-like_sf"/>
</dbReference>
<dbReference type="GO" id="GO:0005737">
    <property type="term" value="C:cytoplasm"/>
    <property type="evidence" value="ECO:0007669"/>
    <property type="project" value="TreeGrafter"/>
</dbReference>
<dbReference type="Gene3D" id="3.90.260.10">
    <property type="entry name" value="Transglutaminase-like"/>
    <property type="match status" value="1"/>
</dbReference>
<evidence type="ECO:0000313" key="11">
    <source>
        <dbReference type="Proteomes" id="UP000433883"/>
    </source>
</evidence>
<evidence type="ECO:0000256" key="3">
    <source>
        <dbReference type="ARBA" id="ARBA00022763"/>
    </source>
</evidence>
<dbReference type="Proteomes" id="UP000433883">
    <property type="component" value="Unassembled WGS sequence"/>
</dbReference>
<dbReference type="EMBL" id="WNWQ01000220">
    <property type="protein sequence ID" value="KAE9973909.1"/>
    <property type="molecule type" value="Genomic_DNA"/>
</dbReference>
<accession>A0A8H3USF1</accession>
<dbReference type="Pfam" id="PF10404">
    <property type="entry name" value="BHD_2"/>
    <property type="match status" value="1"/>
</dbReference>
<dbReference type="Pfam" id="PF10405">
    <property type="entry name" value="BHD_3"/>
    <property type="match status" value="1"/>
</dbReference>
<dbReference type="SMART" id="SM01030">
    <property type="entry name" value="BHD_1"/>
    <property type="match status" value="1"/>
</dbReference>
<evidence type="ECO:0000256" key="6">
    <source>
        <dbReference type="SAM" id="MobiDB-lite"/>
    </source>
</evidence>
<feature type="compositionally biased region" description="Polar residues" evidence="6">
    <location>
        <begin position="319"/>
        <end position="331"/>
    </location>
</feature>
<reference evidence="10 11" key="1">
    <citation type="submission" date="2019-11" db="EMBL/GenBank/DDBJ databases">
        <title>Venturia inaequalis Genome Resource.</title>
        <authorList>
            <person name="Lichtner F.J."/>
        </authorList>
    </citation>
    <scope>NUCLEOTIDE SEQUENCE [LARGE SCALE GENOMIC DNA]</scope>
    <source>
        <strain evidence="10">Bline_iso_100314</strain>
    </source>
</reference>
<gene>
    <name evidence="10" type="ORF">BLS_003385</name>
</gene>
<dbReference type="GO" id="GO:0003684">
    <property type="term" value="F:damaged DNA binding"/>
    <property type="evidence" value="ECO:0007669"/>
    <property type="project" value="InterPro"/>
</dbReference>
<dbReference type="GO" id="GO:0006289">
    <property type="term" value="P:nucleotide-excision repair"/>
    <property type="evidence" value="ECO:0007669"/>
    <property type="project" value="InterPro"/>
</dbReference>
<dbReference type="AlphaFoldDB" id="A0A8H3USF1"/>
<evidence type="ECO:0000259" key="9">
    <source>
        <dbReference type="SMART" id="SM01032"/>
    </source>
</evidence>
<dbReference type="GO" id="GO:0006298">
    <property type="term" value="P:mismatch repair"/>
    <property type="evidence" value="ECO:0007669"/>
    <property type="project" value="TreeGrafter"/>
</dbReference>
<evidence type="ECO:0000256" key="4">
    <source>
        <dbReference type="ARBA" id="ARBA00023204"/>
    </source>
</evidence>
<name>A0A8H3USF1_VENIN</name>
<comment type="subcellular location">
    <subcellularLocation>
        <location evidence="1">Nucleus</location>
    </subcellularLocation>
</comment>
<dbReference type="GO" id="GO:0000111">
    <property type="term" value="C:nucleotide-excision repair factor 2 complex"/>
    <property type="evidence" value="ECO:0007669"/>
    <property type="project" value="TreeGrafter"/>
</dbReference>
<evidence type="ECO:0000256" key="1">
    <source>
        <dbReference type="ARBA" id="ARBA00004123"/>
    </source>
</evidence>
<feature type="region of interest" description="Disordered" evidence="6">
    <location>
        <begin position="311"/>
        <end position="335"/>
    </location>
</feature>
<dbReference type="PANTHER" id="PTHR12135">
    <property type="entry name" value="DNA REPAIR PROTEIN XP-C / RAD4"/>
    <property type="match status" value="1"/>
</dbReference>
<dbReference type="Pfam" id="PF03835">
    <property type="entry name" value="Rad4"/>
    <property type="match status" value="1"/>
</dbReference>
<feature type="region of interest" description="Disordered" evidence="6">
    <location>
        <begin position="932"/>
        <end position="984"/>
    </location>
</feature>
<evidence type="ECO:0000313" key="10">
    <source>
        <dbReference type="EMBL" id="KAE9973909.1"/>
    </source>
</evidence>
<organism evidence="10 11">
    <name type="scientific">Venturia inaequalis</name>
    <name type="common">Apple scab fungus</name>
    <dbReference type="NCBI Taxonomy" id="5025"/>
    <lineage>
        <taxon>Eukaryota</taxon>
        <taxon>Fungi</taxon>
        <taxon>Dikarya</taxon>
        <taxon>Ascomycota</taxon>
        <taxon>Pezizomycotina</taxon>
        <taxon>Dothideomycetes</taxon>
        <taxon>Pleosporomycetidae</taxon>
        <taxon>Venturiales</taxon>
        <taxon>Venturiaceae</taxon>
        <taxon>Venturia</taxon>
    </lineage>
</organism>
<evidence type="ECO:0000259" key="7">
    <source>
        <dbReference type="SMART" id="SM01030"/>
    </source>
</evidence>
<feature type="compositionally biased region" description="Low complexity" evidence="6">
    <location>
        <begin position="950"/>
        <end position="967"/>
    </location>
</feature>
<dbReference type="InterPro" id="IPR042488">
    <property type="entry name" value="Rad4_BHD3_sf"/>
</dbReference>
<feature type="compositionally biased region" description="Basic residues" evidence="6">
    <location>
        <begin position="1"/>
        <end position="10"/>
    </location>
</feature>
<feature type="region of interest" description="Disordered" evidence="6">
    <location>
        <begin position="875"/>
        <end position="917"/>
    </location>
</feature>
<keyword evidence="4" id="KW-0234">DNA repair</keyword>
<dbReference type="Gene3D" id="2.20.20.110">
    <property type="entry name" value="Rad4, beta-hairpin domain BHD1"/>
    <property type="match status" value="1"/>
</dbReference>
<dbReference type="PANTHER" id="PTHR12135:SF0">
    <property type="entry name" value="DNA REPAIR PROTEIN COMPLEMENTING XP-C CELLS"/>
    <property type="match status" value="1"/>
</dbReference>
<dbReference type="InterPro" id="IPR018325">
    <property type="entry name" value="Rad4/PNGase_transGLS-fold"/>
</dbReference>
<feature type="region of interest" description="Disordered" evidence="6">
    <location>
        <begin position="772"/>
        <end position="837"/>
    </location>
</feature>
<feature type="compositionally biased region" description="Acidic residues" evidence="6">
    <location>
        <begin position="786"/>
        <end position="802"/>
    </location>
</feature>
<comment type="similarity">
    <text evidence="2">Belongs to the XPC family.</text>
</comment>
<dbReference type="InterPro" id="IPR038765">
    <property type="entry name" value="Papain-like_cys_pep_sf"/>
</dbReference>
<evidence type="ECO:0000256" key="2">
    <source>
        <dbReference type="ARBA" id="ARBA00009525"/>
    </source>
</evidence>
<dbReference type="Gene3D" id="3.30.70.2460">
    <property type="entry name" value="Rad4, beta-hairpin domain BHD3"/>
    <property type="match status" value="1"/>
</dbReference>
<feature type="compositionally biased region" description="Basic residues" evidence="6">
    <location>
        <begin position="119"/>
        <end position="129"/>
    </location>
</feature>
<dbReference type="InterPro" id="IPR004583">
    <property type="entry name" value="DNA_repair_Rad4"/>
</dbReference>
<dbReference type="GO" id="GO:0071942">
    <property type="term" value="C:XPC complex"/>
    <property type="evidence" value="ECO:0007669"/>
    <property type="project" value="TreeGrafter"/>
</dbReference>
<dbReference type="Pfam" id="PF10403">
    <property type="entry name" value="BHD_1"/>
    <property type="match status" value="1"/>
</dbReference>
<sequence length="984" mass="107947">MRATPSRRRPRPQDDADAPDSFRDLLSAANSAKPTGGGRPLKRRKLAAKTRDEPEPSTVQQTATNDGDSDSGSDSASACDSGSDVEFEDVDVGPSVEAAPAKSDEPLHIPLPGNTQTAKSRRNATRQRKPITAVERAQRLNVHKMHAILKSLPQPRLVTMLHPSPNAAQTQRARLFKEALAQICDLWYVKFTITAVGLRRPQWMGSSDDLAQVRGLHRVLATGKTSADVSYFKLSPRAEKPLEIGDFRRAARSMQGSADLGAQLFCALLRALGVEARLVASLQPLGFAAVAEIATPQKKSNGKVTVYANASDDERGSGHATSAHSKTTSPSPLRRIGRIGHSRATINTAADLGKPPPALVNRPKRVQRPAHPVFWVEAFDDATQKWIAVDPMATKSVNNPARIEPAFNDVENSMAYVIAFQEDGTAKDVTRRYAKAYNAKTRRLRVESTEGGQNWMRHALRPLRKYRVQDRDQIEDADLAAREASEGMPRNVQDFKNHPYYALERHLRRNEVLHPKQEVGRVNIGTSAATRFETVYRRRDVHVVRSADRWFRLGRQLKIGEQPLKYVRPRQVRGREPSLDPDTVDAQTALYALYQTDLYIPDPVVNGRILKNSYGNIDVYVPSMVPPGAVHVRALDAKHAAKLLNVDYADAVTGFQFKGRHGTAVVEGIIVASEFCDAVEAVLDGMAYAKAQAMETSRSTEALRLWRRFLVGMRVVKRVRGYRHDGEGDEEDRIADEEFRKELDQDMAQYRETSPGPSGGGGFMVDSEQEKTPVGAVKMAKQQLPSEDEDDDDDDLHDDNYDEGGGGFVPRSGTGSESEEAARSQRGVPSLTREPSLFGLENFDIPVAMPFSEDEHDEYVGGGFMVAGTEHNSVSPATRAAPIPSPTCSAADFGEESLPDQHPIHGQDEVSPSYQIRLPPAPALTIISPSVKSAKAVDPAPLPKPVDADQSQPSPVPSSTSSGFEDGLLLEDPGDEDAEPEWLL</sequence>
<evidence type="ECO:0008006" key="12">
    <source>
        <dbReference type="Google" id="ProtNLM"/>
    </source>
</evidence>
<comment type="caution">
    <text evidence="10">The sequence shown here is derived from an EMBL/GenBank/DDBJ whole genome shotgun (WGS) entry which is preliminary data.</text>
</comment>
<dbReference type="InterPro" id="IPR018328">
    <property type="entry name" value="Rad4_beta-hairpin_dom3"/>
</dbReference>
<feature type="compositionally biased region" description="Acidic residues" evidence="6">
    <location>
        <begin position="968"/>
        <end position="984"/>
    </location>
</feature>
<dbReference type="Gene3D" id="3.30.60.290">
    <property type="entry name" value="Rad4, beta-hairpin domain BHD2"/>
    <property type="match status" value="1"/>
</dbReference>
<dbReference type="SMART" id="SM01032">
    <property type="entry name" value="BHD_3"/>
    <property type="match status" value="1"/>
</dbReference>
<keyword evidence="5" id="KW-0539">Nucleus</keyword>
<dbReference type="GO" id="GO:0003697">
    <property type="term" value="F:single-stranded DNA binding"/>
    <property type="evidence" value="ECO:0007669"/>
    <property type="project" value="TreeGrafter"/>
</dbReference>
<proteinExistence type="inferred from homology"/>
<protein>
    <recommendedName>
        <fullName evidence="12">Rad4-domain-containing protein</fullName>
    </recommendedName>
</protein>
<feature type="domain" description="Rad4 beta-hairpin" evidence="7">
    <location>
        <begin position="484"/>
        <end position="542"/>
    </location>
</feature>
<dbReference type="SUPFAM" id="SSF54001">
    <property type="entry name" value="Cysteine proteinases"/>
    <property type="match status" value="1"/>
</dbReference>
<dbReference type="InterPro" id="IPR018326">
    <property type="entry name" value="Rad4_beta-hairpin_dom1"/>
</dbReference>
<feature type="domain" description="Rad4 beta-hairpin" evidence="8">
    <location>
        <begin position="544"/>
        <end position="602"/>
    </location>
</feature>
<dbReference type="InterPro" id="IPR018327">
    <property type="entry name" value="BHD_2"/>
</dbReference>
<feature type="compositionally biased region" description="Low complexity" evidence="6">
    <location>
        <begin position="70"/>
        <end position="82"/>
    </location>
</feature>
<feature type="region of interest" description="Disordered" evidence="6">
    <location>
        <begin position="1"/>
        <end position="130"/>
    </location>
</feature>
<dbReference type="SMART" id="SM01031">
    <property type="entry name" value="BHD_2"/>
    <property type="match status" value="1"/>
</dbReference>
<keyword evidence="3" id="KW-0227">DNA damage</keyword>
<evidence type="ECO:0000256" key="5">
    <source>
        <dbReference type="ARBA" id="ARBA00023242"/>
    </source>
</evidence>